<evidence type="ECO:0000256" key="7">
    <source>
        <dbReference type="SAM" id="Phobius"/>
    </source>
</evidence>
<evidence type="ECO:0000256" key="3">
    <source>
        <dbReference type="ARBA" id="ARBA00022475"/>
    </source>
</evidence>
<evidence type="ECO:0000256" key="5">
    <source>
        <dbReference type="ARBA" id="ARBA00022989"/>
    </source>
</evidence>
<feature type="transmembrane region" description="Helical" evidence="7">
    <location>
        <begin position="27"/>
        <end position="47"/>
    </location>
</feature>
<dbReference type="AlphaFoldDB" id="A0A645FVM6"/>
<dbReference type="PANTHER" id="PTHR30193:SF37">
    <property type="entry name" value="INNER MEMBRANE ABC TRANSPORTER PERMEASE PROTEIN YCJO"/>
    <property type="match status" value="1"/>
</dbReference>
<dbReference type="Gene3D" id="1.10.3720.10">
    <property type="entry name" value="MetI-like"/>
    <property type="match status" value="1"/>
</dbReference>
<protein>
    <recommendedName>
        <fullName evidence="9">Lactose transport system permease protein LacF</fullName>
    </recommendedName>
</protein>
<accession>A0A645FVM6</accession>
<comment type="caution">
    <text evidence="8">The sequence shown here is derived from an EMBL/GenBank/DDBJ whole genome shotgun (WGS) entry which is preliminary data.</text>
</comment>
<dbReference type="InterPro" id="IPR051393">
    <property type="entry name" value="ABC_transporter_permease"/>
</dbReference>
<keyword evidence="6 7" id="KW-0472">Membrane</keyword>
<gene>
    <name evidence="8" type="ORF">SDC9_164944</name>
</gene>
<evidence type="ECO:0008006" key="9">
    <source>
        <dbReference type="Google" id="ProtNLM"/>
    </source>
</evidence>
<dbReference type="SUPFAM" id="SSF161098">
    <property type="entry name" value="MetI-like"/>
    <property type="match status" value="1"/>
</dbReference>
<keyword evidence="5 7" id="KW-1133">Transmembrane helix</keyword>
<dbReference type="InterPro" id="IPR035906">
    <property type="entry name" value="MetI-like_sf"/>
</dbReference>
<reference evidence="8" key="1">
    <citation type="submission" date="2019-08" db="EMBL/GenBank/DDBJ databases">
        <authorList>
            <person name="Kucharzyk K."/>
            <person name="Murdoch R.W."/>
            <person name="Higgins S."/>
            <person name="Loffler F."/>
        </authorList>
    </citation>
    <scope>NUCLEOTIDE SEQUENCE</scope>
</reference>
<proteinExistence type="predicted"/>
<evidence type="ECO:0000256" key="1">
    <source>
        <dbReference type="ARBA" id="ARBA00004651"/>
    </source>
</evidence>
<evidence type="ECO:0000256" key="2">
    <source>
        <dbReference type="ARBA" id="ARBA00022448"/>
    </source>
</evidence>
<keyword evidence="4 7" id="KW-0812">Transmembrane</keyword>
<evidence type="ECO:0000256" key="6">
    <source>
        <dbReference type="ARBA" id="ARBA00023136"/>
    </source>
</evidence>
<keyword evidence="3" id="KW-1003">Cell membrane</keyword>
<evidence type="ECO:0000313" key="8">
    <source>
        <dbReference type="EMBL" id="MPN17589.1"/>
    </source>
</evidence>
<sequence length="59" mass="6523">MTDGGPGYSTKLIVQQVYQAAFAEDRMGYASAMSLVLMLIIGIFTLVQFKITGKEHDHE</sequence>
<dbReference type="PANTHER" id="PTHR30193">
    <property type="entry name" value="ABC TRANSPORTER PERMEASE PROTEIN"/>
    <property type="match status" value="1"/>
</dbReference>
<evidence type="ECO:0000256" key="4">
    <source>
        <dbReference type="ARBA" id="ARBA00022692"/>
    </source>
</evidence>
<keyword evidence="2" id="KW-0813">Transport</keyword>
<comment type="subcellular location">
    <subcellularLocation>
        <location evidence="1">Cell membrane</location>
        <topology evidence="1">Multi-pass membrane protein</topology>
    </subcellularLocation>
</comment>
<name>A0A645FVM6_9ZZZZ</name>
<dbReference type="EMBL" id="VSSQ01064757">
    <property type="protein sequence ID" value="MPN17589.1"/>
    <property type="molecule type" value="Genomic_DNA"/>
</dbReference>
<dbReference type="GO" id="GO:0005886">
    <property type="term" value="C:plasma membrane"/>
    <property type="evidence" value="ECO:0007669"/>
    <property type="project" value="UniProtKB-SubCell"/>
</dbReference>
<organism evidence="8">
    <name type="scientific">bioreactor metagenome</name>
    <dbReference type="NCBI Taxonomy" id="1076179"/>
    <lineage>
        <taxon>unclassified sequences</taxon>
        <taxon>metagenomes</taxon>
        <taxon>ecological metagenomes</taxon>
    </lineage>
</organism>